<keyword evidence="1" id="KW-0677">Repeat</keyword>
<dbReference type="AlphaFoldDB" id="A0A2G2VX07"/>
<dbReference type="InterPro" id="IPR011990">
    <property type="entry name" value="TPR-like_helical_dom_sf"/>
</dbReference>
<dbReference type="STRING" id="33114.A0A2G2VX07"/>
<dbReference type="GO" id="GO:0003723">
    <property type="term" value="F:RNA binding"/>
    <property type="evidence" value="ECO:0007669"/>
    <property type="project" value="InterPro"/>
</dbReference>
<dbReference type="Proteomes" id="UP000224567">
    <property type="component" value="Unassembled WGS sequence"/>
</dbReference>
<dbReference type="PANTHER" id="PTHR47926:SF540">
    <property type="entry name" value="PENTATRICOPEPTIDE REPEAT-CONTAINING PROTEIN"/>
    <property type="match status" value="1"/>
</dbReference>
<dbReference type="InterPro" id="IPR002885">
    <property type="entry name" value="PPR_rpt"/>
</dbReference>
<accession>A0A2G2VX07</accession>
<evidence type="ECO:0000313" key="3">
    <source>
        <dbReference type="Proteomes" id="UP000224567"/>
    </source>
</evidence>
<keyword evidence="3" id="KW-1185">Reference proteome</keyword>
<reference evidence="2 3" key="1">
    <citation type="journal article" date="2017" name="Genome Biol.">
        <title>New reference genome sequences of hot pepper reveal the massive evolution of plant disease-resistance genes by retroduplication.</title>
        <authorList>
            <person name="Kim S."/>
            <person name="Park J."/>
            <person name="Yeom S.I."/>
            <person name="Kim Y.M."/>
            <person name="Seo E."/>
            <person name="Kim K.T."/>
            <person name="Kim M.S."/>
            <person name="Lee J.M."/>
            <person name="Cheong K."/>
            <person name="Shin H.S."/>
            <person name="Kim S.B."/>
            <person name="Han K."/>
            <person name="Lee J."/>
            <person name="Park M."/>
            <person name="Lee H.A."/>
            <person name="Lee H.Y."/>
            <person name="Lee Y."/>
            <person name="Oh S."/>
            <person name="Lee J.H."/>
            <person name="Choi E."/>
            <person name="Choi E."/>
            <person name="Lee S.E."/>
            <person name="Jeon J."/>
            <person name="Kim H."/>
            <person name="Choi G."/>
            <person name="Song H."/>
            <person name="Lee J."/>
            <person name="Lee S.C."/>
            <person name="Kwon J.K."/>
            <person name="Lee H.Y."/>
            <person name="Koo N."/>
            <person name="Hong Y."/>
            <person name="Kim R.W."/>
            <person name="Kang W.H."/>
            <person name="Huh J.H."/>
            <person name="Kang B.C."/>
            <person name="Yang T.J."/>
            <person name="Lee Y.H."/>
            <person name="Bennetzen J.L."/>
            <person name="Choi D."/>
        </authorList>
    </citation>
    <scope>NUCLEOTIDE SEQUENCE [LARGE SCALE GENOMIC DNA]</scope>
    <source>
        <strain evidence="3">cv. PBC81</strain>
    </source>
</reference>
<dbReference type="PANTHER" id="PTHR47926">
    <property type="entry name" value="PENTATRICOPEPTIDE REPEAT-CONTAINING PROTEIN"/>
    <property type="match status" value="1"/>
</dbReference>
<dbReference type="OrthoDB" id="185373at2759"/>
<dbReference type="InterPro" id="IPR046848">
    <property type="entry name" value="E_motif"/>
</dbReference>
<gene>
    <name evidence="2" type="ORF">CQW23_21087</name>
</gene>
<proteinExistence type="predicted"/>
<dbReference type="InterPro" id="IPR046960">
    <property type="entry name" value="PPR_At4g14850-like_plant"/>
</dbReference>
<dbReference type="Gene3D" id="1.25.40.10">
    <property type="entry name" value="Tetratricopeptide repeat domain"/>
    <property type="match status" value="1"/>
</dbReference>
<evidence type="ECO:0000313" key="2">
    <source>
        <dbReference type="EMBL" id="PHT37514.1"/>
    </source>
</evidence>
<name>A0A2G2VX07_CAPBA</name>
<evidence type="ECO:0000256" key="1">
    <source>
        <dbReference type="ARBA" id="ARBA00022737"/>
    </source>
</evidence>
<dbReference type="EMBL" id="MLFT02000009">
    <property type="protein sequence ID" value="PHT37514.1"/>
    <property type="molecule type" value="Genomic_DNA"/>
</dbReference>
<reference evidence="3" key="2">
    <citation type="journal article" date="2017" name="J. Anim. Genet.">
        <title>Multiple reference genome sequences of hot pepper reveal the massive evolution of plant disease resistance genes by retroduplication.</title>
        <authorList>
            <person name="Kim S."/>
            <person name="Park J."/>
            <person name="Yeom S.-I."/>
            <person name="Kim Y.-M."/>
            <person name="Seo E."/>
            <person name="Kim K.-T."/>
            <person name="Kim M.-S."/>
            <person name="Lee J.M."/>
            <person name="Cheong K."/>
            <person name="Shin H.-S."/>
            <person name="Kim S.-B."/>
            <person name="Han K."/>
            <person name="Lee J."/>
            <person name="Park M."/>
            <person name="Lee H.-A."/>
            <person name="Lee H.-Y."/>
            <person name="Lee Y."/>
            <person name="Oh S."/>
            <person name="Lee J.H."/>
            <person name="Choi E."/>
            <person name="Choi E."/>
            <person name="Lee S.E."/>
            <person name="Jeon J."/>
            <person name="Kim H."/>
            <person name="Choi G."/>
            <person name="Song H."/>
            <person name="Lee J."/>
            <person name="Lee S.-C."/>
            <person name="Kwon J.-K."/>
            <person name="Lee H.-Y."/>
            <person name="Koo N."/>
            <person name="Hong Y."/>
            <person name="Kim R.W."/>
            <person name="Kang W.-H."/>
            <person name="Huh J.H."/>
            <person name="Kang B.-C."/>
            <person name="Yang T.-J."/>
            <person name="Lee Y.-H."/>
            <person name="Bennetzen J.L."/>
            <person name="Choi D."/>
        </authorList>
    </citation>
    <scope>NUCLEOTIDE SEQUENCE [LARGE SCALE GENOMIC DNA]</scope>
    <source>
        <strain evidence="3">cv. PBC81</strain>
    </source>
</reference>
<sequence length="247" mass="27587">MERRFSIAPKLEHYGCMVDLLGRAGRLQEAYNLIQIMPMRPYNVIWGTLLGACSFHGNVELAEQAVEFLSVLEPWNPGNYVILSNIYARAGMWEVLPDCKVQVTDEVLPDYKSSRVQLHLGRRTSSIRITGAESKMTISHSFSLSGTIPNISAREETYSIGLCRPNEADIETRSQEFLQGGILIKLLSLERALRELNILIATRTESDSVKAITLPTVKYSQGSEKVIRRLPALNGLTVKFAHAEPSP</sequence>
<dbReference type="Pfam" id="PF20431">
    <property type="entry name" value="E_motif"/>
    <property type="match status" value="1"/>
</dbReference>
<dbReference type="Pfam" id="PF01535">
    <property type="entry name" value="PPR"/>
    <property type="match status" value="1"/>
</dbReference>
<comment type="caution">
    <text evidence="2">The sequence shown here is derived from an EMBL/GenBank/DDBJ whole genome shotgun (WGS) entry which is preliminary data.</text>
</comment>
<organism evidence="2 3">
    <name type="scientific">Capsicum baccatum</name>
    <name type="common">Peruvian pepper</name>
    <dbReference type="NCBI Taxonomy" id="33114"/>
    <lineage>
        <taxon>Eukaryota</taxon>
        <taxon>Viridiplantae</taxon>
        <taxon>Streptophyta</taxon>
        <taxon>Embryophyta</taxon>
        <taxon>Tracheophyta</taxon>
        <taxon>Spermatophyta</taxon>
        <taxon>Magnoliopsida</taxon>
        <taxon>eudicotyledons</taxon>
        <taxon>Gunneridae</taxon>
        <taxon>Pentapetalae</taxon>
        <taxon>asterids</taxon>
        <taxon>lamiids</taxon>
        <taxon>Solanales</taxon>
        <taxon>Solanaceae</taxon>
        <taxon>Solanoideae</taxon>
        <taxon>Capsiceae</taxon>
        <taxon>Capsicum</taxon>
    </lineage>
</organism>
<dbReference type="GO" id="GO:0009451">
    <property type="term" value="P:RNA modification"/>
    <property type="evidence" value="ECO:0007669"/>
    <property type="project" value="InterPro"/>
</dbReference>
<protein>
    <submittedName>
        <fullName evidence="2">Pentatricopeptide repeat-containing protein</fullName>
    </submittedName>
</protein>